<feature type="binding site" evidence="5">
    <location>
        <position position="83"/>
    </location>
    <ligand>
        <name>Mg(2+)</name>
        <dbReference type="ChEBI" id="CHEBI:18420"/>
        <label>1</label>
        <note>catalytic</note>
    </ligand>
</feature>
<comment type="cofactor">
    <cofactor evidence="1 5">
        <name>Mg(2+)</name>
        <dbReference type="ChEBI" id="CHEBI:18420"/>
    </cofactor>
</comment>
<sequence length="264" mass="28978">MLNYMKEFLSKTIQEAGAIVMDYYGKANVLMSKERVVDIVTEADLASDKFIVEAIKRNYPEHGIVTEESGLYNTDAEFVWYVDPLDGTKNFESSVPLFGINIALIQSGDIVLAGIYLPATRELIIAEKGMGASLSLDGHERKITCSQKQDWTGAYGIGPIRYSKENSDLQQTLASLSNNTTWISAIASPAVSAVWVADGRRDWYTSPGSNSWDFAAPVLIAKEAGCIVSNFEGKNWSPGDRGVIVTNNYLYPELAQAVTTAYFS</sequence>
<name>A0A1F6FHE9_9BACT</name>
<dbReference type="SUPFAM" id="SSF56655">
    <property type="entry name" value="Carbohydrate phosphatase"/>
    <property type="match status" value="1"/>
</dbReference>
<dbReference type="AlphaFoldDB" id="A0A1F6FHE9"/>
<evidence type="ECO:0000256" key="4">
    <source>
        <dbReference type="ARBA" id="ARBA00022842"/>
    </source>
</evidence>
<dbReference type="InterPro" id="IPR020583">
    <property type="entry name" value="Inositol_monoP_metal-BS"/>
</dbReference>
<dbReference type="FunFam" id="3.30.540.10:FF:000003">
    <property type="entry name" value="Inositol-1-monophosphatase"/>
    <property type="match status" value="1"/>
</dbReference>
<keyword evidence="2 5" id="KW-0479">Metal-binding</keyword>
<evidence type="ECO:0000256" key="2">
    <source>
        <dbReference type="ARBA" id="ARBA00022723"/>
    </source>
</evidence>
<dbReference type="GO" id="GO:0046872">
    <property type="term" value="F:metal ion binding"/>
    <property type="evidence" value="ECO:0007669"/>
    <property type="project" value="UniProtKB-KW"/>
</dbReference>
<dbReference type="Pfam" id="PF00459">
    <property type="entry name" value="Inositol_P"/>
    <property type="match status" value="1"/>
</dbReference>
<dbReference type="PANTHER" id="PTHR20854">
    <property type="entry name" value="INOSITOL MONOPHOSPHATASE"/>
    <property type="match status" value="1"/>
</dbReference>
<dbReference type="GO" id="GO:0006020">
    <property type="term" value="P:inositol metabolic process"/>
    <property type="evidence" value="ECO:0007669"/>
    <property type="project" value="TreeGrafter"/>
</dbReference>
<evidence type="ECO:0000313" key="6">
    <source>
        <dbReference type="EMBL" id="OGG85305.1"/>
    </source>
</evidence>
<feature type="binding site" evidence="5">
    <location>
        <position position="85"/>
    </location>
    <ligand>
        <name>Mg(2+)</name>
        <dbReference type="ChEBI" id="CHEBI:18420"/>
        <label>1</label>
        <note>catalytic</note>
    </ligand>
</feature>
<feature type="binding site" evidence="5">
    <location>
        <position position="213"/>
    </location>
    <ligand>
        <name>Mg(2+)</name>
        <dbReference type="ChEBI" id="CHEBI:18420"/>
        <label>1</label>
        <note>catalytic</note>
    </ligand>
</feature>
<dbReference type="PANTHER" id="PTHR20854:SF4">
    <property type="entry name" value="INOSITOL-1-MONOPHOSPHATASE-RELATED"/>
    <property type="match status" value="1"/>
</dbReference>
<accession>A0A1F6FHE9</accession>
<keyword evidence="4 5" id="KW-0460">Magnesium</keyword>
<reference evidence="6 7" key="1">
    <citation type="journal article" date="2016" name="Nat. Commun.">
        <title>Thousands of microbial genomes shed light on interconnected biogeochemical processes in an aquifer system.</title>
        <authorList>
            <person name="Anantharaman K."/>
            <person name="Brown C.T."/>
            <person name="Hug L.A."/>
            <person name="Sharon I."/>
            <person name="Castelle C.J."/>
            <person name="Probst A.J."/>
            <person name="Thomas B.C."/>
            <person name="Singh A."/>
            <person name="Wilkins M.J."/>
            <person name="Karaoz U."/>
            <person name="Brodie E.L."/>
            <person name="Williams K.H."/>
            <person name="Hubbard S.S."/>
            <person name="Banfield J.F."/>
        </authorList>
    </citation>
    <scope>NUCLEOTIDE SEQUENCE [LARGE SCALE GENOMIC DNA]</scope>
</reference>
<dbReference type="EMBL" id="MFMM01000001">
    <property type="protein sequence ID" value="OGG85305.1"/>
    <property type="molecule type" value="Genomic_DNA"/>
</dbReference>
<dbReference type="PRINTS" id="PR00377">
    <property type="entry name" value="IMPHPHTASES"/>
</dbReference>
<dbReference type="InterPro" id="IPR000760">
    <property type="entry name" value="Inositol_monophosphatase-like"/>
</dbReference>
<comment type="caution">
    <text evidence="6">The sequence shown here is derived from an EMBL/GenBank/DDBJ whole genome shotgun (WGS) entry which is preliminary data.</text>
</comment>
<dbReference type="STRING" id="1798525.A3G90_04605"/>
<feature type="binding site" evidence="5">
    <location>
        <position position="86"/>
    </location>
    <ligand>
        <name>Mg(2+)</name>
        <dbReference type="ChEBI" id="CHEBI:18420"/>
        <label>1</label>
        <note>catalytic</note>
    </ligand>
</feature>
<dbReference type="Gene3D" id="3.40.190.80">
    <property type="match status" value="1"/>
</dbReference>
<proteinExistence type="predicted"/>
<dbReference type="Gene3D" id="3.30.540.10">
    <property type="entry name" value="Fructose-1,6-Bisphosphatase, subunit A, domain 1"/>
    <property type="match status" value="1"/>
</dbReference>
<dbReference type="Proteomes" id="UP000177325">
    <property type="component" value="Unassembled WGS sequence"/>
</dbReference>
<dbReference type="PROSITE" id="PS00629">
    <property type="entry name" value="IMP_1"/>
    <property type="match status" value="1"/>
</dbReference>
<evidence type="ECO:0008006" key="8">
    <source>
        <dbReference type="Google" id="ProtNLM"/>
    </source>
</evidence>
<organism evidence="6 7">
    <name type="scientific">Candidatus Kaiserbacteria bacterium RIFCSPLOWO2_12_FULL_45_26</name>
    <dbReference type="NCBI Taxonomy" id="1798525"/>
    <lineage>
        <taxon>Bacteria</taxon>
        <taxon>Candidatus Kaiseribacteriota</taxon>
    </lineage>
</organism>
<dbReference type="GO" id="GO:0007165">
    <property type="term" value="P:signal transduction"/>
    <property type="evidence" value="ECO:0007669"/>
    <property type="project" value="TreeGrafter"/>
</dbReference>
<keyword evidence="3" id="KW-0378">Hydrolase</keyword>
<evidence type="ECO:0000256" key="1">
    <source>
        <dbReference type="ARBA" id="ARBA00001946"/>
    </source>
</evidence>
<gene>
    <name evidence="6" type="ORF">A3G90_04605</name>
</gene>
<feature type="binding site" evidence="5">
    <location>
        <position position="67"/>
    </location>
    <ligand>
        <name>Mg(2+)</name>
        <dbReference type="ChEBI" id="CHEBI:18420"/>
        <label>1</label>
        <note>catalytic</note>
    </ligand>
</feature>
<evidence type="ECO:0000313" key="7">
    <source>
        <dbReference type="Proteomes" id="UP000177325"/>
    </source>
</evidence>
<evidence type="ECO:0000256" key="3">
    <source>
        <dbReference type="ARBA" id="ARBA00022801"/>
    </source>
</evidence>
<dbReference type="GO" id="GO:0008934">
    <property type="term" value="F:inositol monophosphate 1-phosphatase activity"/>
    <property type="evidence" value="ECO:0007669"/>
    <property type="project" value="TreeGrafter"/>
</dbReference>
<protein>
    <recommendedName>
        <fullName evidence="8">Inositol-phosphate phosphatase</fullName>
    </recommendedName>
</protein>
<evidence type="ECO:0000256" key="5">
    <source>
        <dbReference type="PIRSR" id="PIRSR600760-2"/>
    </source>
</evidence>